<dbReference type="InterPro" id="IPR019734">
    <property type="entry name" value="TPR_rpt"/>
</dbReference>
<organism evidence="2 3">
    <name type="scientific">Aureimonas ureilytica</name>
    <dbReference type="NCBI Taxonomy" id="401562"/>
    <lineage>
        <taxon>Bacteria</taxon>
        <taxon>Pseudomonadati</taxon>
        <taxon>Pseudomonadota</taxon>
        <taxon>Alphaproteobacteria</taxon>
        <taxon>Hyphomicrobiales</taxon>
        <taxon>Aurantimonadaceae</taxon>
        <taxon>Aureimonas</taxon>
    </lineage>
</organism>
<dbReference type="RefSeq" id="WP_058635077.1">
    <property type="nucleotide sequence ID" value="NZ_LDPZ01000022.1"/>
</dbReference>
<dbReference type="InterPro" id="IPR011990">
    <property type="entry name" value="TPR-like_helical_dom_sf"/>
</dbReference>
<comment type="caution">
    <text evidence="2">The sequence shown here is derived from an EMBL/GenBank/DDBJ whole genome shotgun (WGS) entry which is preliminary data.</text>
</comment>
<gene>
    <name evidence="2" type="ORF">NS226_11265</name>
</gene>
<reference evidence="2 3" key="1">
    <citation type="journal article" date="2016" name="Front. Microbiol.">
        <title>Genomic Resource of Rice Seed Associated Bacteria.</title>
        <authorList>
            <person name="Midha S."/>
            <person name="Bansal K."/>
            <person name="Sharma S."/>
            <person name="Kumar N."/>
            <person name="Patil P.P."/>
            <person name="Chaudhry V."/>
            <person name="Patil P.B."/>
        </authorList>
    </citation>
    <scope>NUCLEOTIDE SEQUENCE [LARGE SCALE GENOMIC DNA]</scope>
    <source>
        <strain evidence="2 3">NS226</strain>
    </source>
</reference>
<dbReference type="Gene3D" id="1.25.40.10">
    <property type="entry name" value="Tetratricopeptide repeat domain"/>
    <property type="match status" value="1"/>
</dbReference>
<evidence type="ECO:0000256" key="1">
    <source>
        <dbReference type="SAM" id="SignalP"/>
    </source>
</evidence>
<sequence>MRAFAYPLALLCLAALPAWAQGEATPPAPPAPQPAAEALPSDHAGRLDALFARLKREQDSARAETLANQIQAEWQASGSATTDLLMQRAASAVAAKNMAAALDLLDQAIVLQPTFPEAWNRRATVHYAQDRYGLATADVEETLRREPRHFASLMGLAAMQEEMGRDRQALQTYLRVLDIYPALKDAQDAALKLSDALAGERA</sequence>
<evidence type="ECO:0000313" key="2">
    <source>
        <dbReference type="EMBL" id="KTQ95437.1"/>
    </source>
</evidence>
<feature type="chain" id="PRO_5008041767" evidence="1">
    <location>
        <begin position="21"/>
        <end position="202"/>
    </location>
</feature>
<feature type="signal peptide" evidence="1">
    <location>
        <begin position="1"/>
        <end position="20"/>
    </location>
</feature>
<accession>A0A175R7Z9</accession>
<evidence type="ECO:0000313" key="3">
    <source>
        <dbReference type="Proteomes" id="UP000078272"/>
    </source>
</evidence>
<name>A0A175R7Z9_9HYPH</name>
<proteinExistence type="predicted"/>
<dbReference type="PATRIC" id="fig|401562.3.peg.1775"/>
<dbReference type="STRING" id="401562.NS365_18975"/>
<dbReference type="AlphaFoldDB" id="A0A175R7Z9"/>
<dbReference type="OrthoDB" id="9815010at2"/>
<dbReference type="EMBL" id="LDPZ01000022">
    <property type="protein sequence ID" value="KTQ95437.1"/>
    <property type="molecule type" value="Genomic_DNA"/>
</dbReference>
<protein>
    <submittedName>
        <fullName evidence="2">Uncharacterized protein</fullName>
    </submittedName>
</protein>
<dbReference type="Proteomes" id="UP000078272">
    <property type="component" value="Unassembled WGS sequence"/>
</dbReference>
<dbReference type="SMART" id="SM00028">
    <property type="entry name" value="TPR"/>
    <property type="match status" value="3"/>
</dbReference>
<dbReference type="SUPFAM" id="SSF48452">
    <property type="entry name" value="TPR-like"/>
    <property type="match status" value="1"/>
</dbReference>
<keyword evidence="1" id="KW-0732">Signal</keyword>